<evidence type="ECO:0000256" key="12">
    <source>
        <dbReference type="SAM" id="Phobius"/>
    </source>
</evidence>
<dbReference type="PANTHER" id="PTHR24221:SF468">
    <property type="entry name" value="ABC TRANSPORTER"/>
    <property type="match status" value="1"/>
</dbReference>
<dbReference type="GO" id="GO:0016887">
    <property type="term" value="F:ATP hydrolysis activity"/>
    <property type="evidence" value="ECO:0007669"/>
    <property type="project" value="InterPro"/>
</dbReference>
<evidence type="ECO:0000313" key="16">
    <source>
        <dbReference type="Proteomes" id="UP000001919"/>
    </source>
</evidence>
<keyword evidence="7" id="KW-0067">ATP-binding</keyword>
<dbReference type="Gene3D" id="3.40.50.300">
    <property type="entry name" value="P-loop containing nucleotide triphosphate hydrolases"/>
    <property type="match status" value="1"/>
</dbReference>
<dbReference type="FunFam" id="3.40.50.300:FF:000221">
    <property type="entry name" value="Multidrug ABC transporter ATP-binding protein"/>
    <property type="match status" value="1"/>
</dbReference>
<evidence type="ECO:0000259" key="13">
    <source>
        <dbReference type="PROSITE" id="PS50893"/>
    </source>
</evidence>
<dbReference type="eggNOG" id="COG1132">
    <property type="taxonomic scope" value="Bacteria"/>
</dbReference>
<dbReference type="InterPro" id="IPR011527">
    <property type="entry name" value="ABC1_TM_dom"/>
</dbReference>
<feature type="transmembrane region" description="Helical" evidence="12">
    <location>
        <begin position="232"/>
        <end position="249"/>
    </location>
</feature>
<evidence type="ECO:0000256" key="9">
    <source>
        <dbReference type="ARBA" id="ARBA00023136"/>
    </source>
</evidence>
<dbReference type="InterPro" id="IPR017871">
    <property type="entry name" value="ABC_transporter-like_CS"/>
</dbReference>
<feature type="region of interest" description="Disordered" evidence="11">
    <location>
        <begin position="645"/>
        <end position="676"/>
    </location>
</feature>
<keyword evidence="6" id="KW-0547">Nucleotide-binding</keyword>
<keyword evidence="9 12" id="KW-0472">Membrane</keyword>
<evidence type="ECO:0000313" key="15">
    <source>
        <dbReference type="EMBL" id="ACU84080.1"/>
    </source>
</evidence>
<dbReference type="GO" id="GO:0005886">
    <property type="term" value="C:plasma membrane"/>
    <property type="evidence" value="ECO:0007669"/>
    <property type="project" value="UniProtKB-SubCell"/>
</dbReference>
<keyword evidence="4" id="KW-0997">Cell inner membrane</keyword>
<feature type="transmembrane region" description="Helical" evidence="12">
    <location>
        <begin position="126"/>
        <end position="147"/>
    </location>
</feature>
<keyword evidence="16" id="KW-1185">Reference proteome</keyword>
<feature type="domain" description="ABC transporter" evidence="13">
    <location>
        <begin position="401"/>
        <end position="644"/>
    </location>
</feature>
<dbReference type="InterPro" id="IPR003439">
    <property type="entry name" value="ABC_transporter-like_ATP-bd"/>
</dbReference>
<dbReference type="STRING" id="446465.Bfae_02020"/>
<dbReference type="GO" id="GO:0034040">
    <property type="term" value="F:ATPase-coupled lipid transmembrane transporter activity"/>
    <property type="evidence" value="ECO:0007669"/>
    <property type="project" value="TreeGrafter"/>
</dbReference>
<dbReference type="GO" id="GO:0005524">
    <property type="term" value="F:ATP binding"/>
    <property type="evidence" value="ECO:0007669"/>
    <property type="project" value="UniProtKB-KW"/>
</dbReference>
<keyword evidence="2" id="KW-0813">Transport</keyword>
<dbReference type="InterPro" id="IPR003593">
    <property type="entry name" value="AAA+_ATPase"/>
</dbReference>
<dbReference type="Proteomes" id="UP000001919">
    <property type="component" value="Chromosome"/>
</dbReference>
<dbReference type="GO" id="GO:0140359">
    <property type="term" value="F:ABC-type transporter activity"/>
    <property type="evidence" value="ECO:0007669"/>
    <property type="project" value="InterPro"/>
</dbReference>
<feature type="compositionally biased region" description="Polar residues" evidence="11">
    <location>
        <begin position="1"/>
        <end position="10"/>
    </location>
</feature>
<gene>
    <name evidence="15" type="ordered locus">Bfae_02020</name>
</gene>
<name>C7MFW2_BRAFD</name>
<feature type="transmembrane region" description="Helical" evidence="12">
    <location>
        <begin position="76"/>
        <end position="95"/>
    </location>
</feature>
<dbReference type="PROSITE" id="PS50929">
    <property type="entry name" value="ABC_TM1F"/>
    <property type="match status" value="1"/>
</dbReference>
<comment type="subcellular location">
    <subcellularLocation>
        <location evidence="1">Cell inner membrane</location>
        <topology evidence="1">Multi-pass membrane protein</topology>
    </subcellularLocation>
</comment>
<dbReference type="Pfam" id="PF00664">
    <property type="entry name" value="ABC_membrane"/>
    <property type="match status" value="1"/>
</dbReference>
<dbReference type="PATRIC" id="fig|446465.5.peg.201"/>
<dbReference type="KEGG" id="bfa:Bfae_02020"/>
<dbReference type="InterPro" id="IPR027417">
    <property type="entry name" value="P-loop_NTPase"/>
</dbReference>
<evidence type="ECO:0000256" key="3">
    <source>
        <dbReference type="ARBA" id="ARBA00022475"/>
    </source>
</evidence>
<organism evidence="15 16">
    <name type="scientific">Brachybacterium faecium (strain ATCC 43885 / DSM 4810 / JCM 11609 / LMG 19847 / NBRC 14762 / NCIMB 9860 / 6-10)</name>
    <dbReference type="NCBI Taxonomy" id="446465"/>
    <lineage>
        <taxon>Bacteria</taxon>
        <taxon>Bacillati</taxon>
        <taxon>Actinomycetota</taxon>
        <taxon>Actinomycetes</taxon>
        <taxon>Micrococcales</taxon>
        <taxon>Dermabacteraceae</taxon>
        <taxon>Brachybacterium</taxon>
    </lineage>
</organism>
<keyword evidence="5 12" id="KW-0812">Transmembrane</keyword>
<dbReference type="PANTHER" id="PTHR24221">
    <property type="entry name" value="ATP-BINDING CASSETTE SUB-FAMILY B"/>
    <property type="match status" value="1"/>
</dbReference>
<dbReference type="CDD" id="cd18564">
    <property type="entry name" value="ABC_6TM_exporter_like"/>
    <property type="match status" value="1"/>
</dbReference>
<keyword evidence="3" id="KW-1003">Cell membrane</keyword>
<dbReference type="HOGENOM" id="CLU_000604_84_3_11"/>
<dbReference type="PROSITE" id="PS00211">
    <property type="entry name" value="ABC_TRANSPORTER_1"/>
    <property type="match status" value="1"/>
</dbReference>
<dbReference type="SMART" id="SM00382">
    <property type="entry name" value="AAA"/>
    <property type="match status" value="1"/>
</dbReference>
<evidence type="ECO:0000256" key="4">
    <source>
        <dbReference type="ARBA" id="ARBA00022519"/>
    </source>
</evidence>
<feature type="compositionally biased region" description="Basic and acidic residues" evidence="11">
    <location>
        <begin position="647"/>
        <end position="656"/>
    </location>
</feature>
<comment type="similarity">
    <text evidence="10">Belongs to the ABC transporter superfamily. Siderophore-Fe(3+) uptake transporter (SIUT) (TC 3.A.1.21) family.</text>
</comment>
<dbReference type="InterPro" id="IPR036640">
    <property type="entry name" value="ABC1_TM_sf"/>
</dbReference>
<dbReference type="OrthoDB" id="9806127at2"/>
<dbReference type="Pfam" id="PF00005">
    <property type="entry name" value="ABC_tran"/>
    <property type="match status" value="1"/>
</dbReference>
<protein>
    <submittedName>
        <fullName evidence="15">ABC-type multidrug transport system, ATPase and permease component</fullName>
    </submittedName>
</protein>
<reference evidence="15 16" key="1">
    <citation type="journal article" date="2009" name="Stand. Genomic Sci.">
        <title>Complete genome sequence of Brachybacterium faecium type strain (Schefferle 6-10).</title>
        <authorList>
            <person name="Lapidus A."/>
            <person name="Pukall R."/>
            <person name="Labuttii K."/>
            <person name="Copeland A."/>
            <person name="Del Rio T.G."/>
            <person name="Nolan M."/>
            <person name="Chen F."/>
            <person name="Lucas S."/>
            <person name="Tice H."/>
            <person name="Cheng J.F."/>
            <person name="Bruce D."/>
            <person name="Goodwin L."/>
            <person name="Pitluck S."/>
            <person name="Rohde M."/>
            <person name="Goker M."/>
            <person name="Pati A."/>
            <person name="Ivanova N."/>
            <person name="Mavrommatis K."/>
            <person name="Chen A."/>
            <person name="Palaniappan K."/>
            <person name="D'haeseleer P."/>
            <person name="Chain P."/>
            <person name="Bristow J."/>
            <person name="Eisen J.A."/>
            <person name="Markowitz V."/>
            <person name="Hugenholtz P."/>
            <person name="Kyrpides N.C."/>
            <person name="Klenk H.P."/>
        </authorList>
    </citation>
    <scope>NUCLEOTIDE SEQUENCE [LARGE SCALE GENOMIC DNA]</scope>
    <source>
        <strain evidence="16">ATCC 43885 / DSM 4810 / JCM 11609 / LMG 19847 / NBRC 14762 / NCIMB 9860 / 6-10</strain>
    </source>
</reference>
<evidence type="ECO:0000256" key="7">
    <source>
        <dbReference type="ARBA" id="ARBA00022840"/>
    </source>
</evidence>
<evidence type="ECO:0000259" key="14">
    <source>
        <dbReference type="PROSITE" id="PS50929"/>
    </source>
</evidence>
<proteinExistence type="inferred from homology"/>
<feature type="transmembrane region" description="Helical" evidence="12">
    <location>
        <begin position="204"/>
        <end position="226"/>
    </location>
</feature>
<dbReference type="SUPFAM" id="SSF90123">
    <property type="entry name" value="ABC transporter transmembrane region"/>
    <property type="match status" value="1"/>
</dbReference>
<feature type="region of interest" description="Disordered" evidence="11">
    <location>
        <begin position="1"/>
        <end position="48"/>
    </location>
</feature>
<evidence type="ECO:0000256" key="6">
    <source>
        <dbReference type="ARBA" id="ARBA00022741"/>
    </source>
</evidence>
<evidence type="ECO:0000256" key="5">
    <source>
        <dbReference type="ARBA" id="ARBA00022692"/>
    </source>
</evidence>
<feature type="domain" description="ABC transmembrane type-1" evidence="14">
    <location>
        <begin position="80"/>
        <end position="376"/>
    </location>
</feature>
<keyword evidence="8 12" id="KW-1133">Transmembrane helix</keyword>
<evidence type="ECO:0000256" key="8">
    <source>
        <dbReference type="ARBA" id="ARBA00022989"/>
    </source>
</evidence>
<dbReference type="InterPro" id="IPR039421">
    <property type="entry name" value="Type_1_exporter"/>
</dbReference>
<dbReference type="SUPFAM" id="SSF52540">
    <property type="entry name" value="P-loop containing nucleoside triphosphate hydrolases"/>
    <property type="match status" value="1"/>
</dbReference>
<evidence type="ECO:0000256" key="1">
    <source>
        <dbReference type="ARBA" id="ARBA00004429"/>
    </source>
</evidence>
<accession>C7MFW2</accession>
<sequence>MMAVGTSRTGRASEAGRSASTGRSAEGTGHPAEGAARPSRLRRLVGTSAVPRKERLDPSALRRTLRVIRPHLPRHLLLCAVGMLGLLLDVAFRVLEPWPLKYAVDAVTSALGAELPADASPFGLNILQTVIAAALGLAVIIAGRAGANYLATVSFAKVGARVATELRTRVFDHLQALSLRYHSRASIGDTSQRLVGDVGRLQDVAVTAGLPLIGNLITLAVLMVVMVLLDPFLSGIVIATGLAYLLLSCRSSPKIVRASRSTRKGEGSLVGAAAEALGAIRVVQSYGLEQTVAHEFAGGNEKAMKAGVKAKKLAAALERSTDVLVGVAQGAVLVVGSLQVLRGAMSPGDMVLFLTYLKIAMKPLRDMAKYTGRIARASASGERIADLLDEEIEIADPPHPVPMQDVHGTVEFCAVSAPDGHGRPLFEGLDLHIPAGQHLGILGPSGGGKSTLVSYLLRLNEPQHGQIRVGGYDTRAVTLADLRRHVALLPQESVLFTETVRENIRFGRRDASDAEIEQAARRAGAHEFIAALPEGYETVLGNRGDTLSGGQRQRIAIARAMIRRAPVVVLDEATTGLDPAAKAQVNESLRELSRSRTTISITHDATTVAGLDRVLWLEDGRLLEDGSPAQLAADPDSRYSRWIVEQRSAEADDRPAADAPPTPAPAAAPTVQEVLR</sequence>
<dbReference type="EMBL" id="CP001643">
    <property type="protein sequence ID" value="ACU84080.1"/>
    <property type="molecule type" value="Genomic_DNA"/>
</dbReference>
<dbReference type="Gene3D" id="1.20.1560.10">
    <property type="entry name" value="ABC transporter type 1, transmembrane domain"/>
    <property type="match status" value="1"/>
</dbReference>
<dbReference type="AlphaFoldDB" id="C7MFW2"/>
<evidence type="ECO:0000256" key="10">
    <source>
        <dbReference type="ARBA" id="ARBA00023455"/>
    </source>
</evidence>
<dbReference type="PROSITE" id="PS50893">
    <property type="entry name" value="ABC_TRANSPORTER_2"/>
    <property type="match status" value="1"/>
</dbReference>
<evidence type="ECO:0000256" key="2">
    <source>
        <dbReference type="ARBA" id="ARBA00022448"/>
    </source>
</evidence>
<evidence type="ECO:0000256" key="11">
    <source>
        <dbReference type="SAM" id="MobiDB-lite"/>
    </source>
</evidence>